<feature type="domain" description="Gp5/Type VI secretion system Vgr protein OB-fold" evidence="2">
    <location>
        <begin position="39"/>
        <end position="82"/>
    </location>
</feature>
<evidence type="ECO:0000313" key="5">
    <source>
        <dbReference type="Proteomes" id="UP000269001"/>
    </source>
</evidence>
<dbReference type="InterPro" id="IPR040629">
    <property type="entry name" value="Phage_spike"/>
</dbReference>
<evidence type="ECO:0000259" key="3">
    <source>
        <dbReference type="Pfam" id="PF18715"/>
    </source>
</evidence>
<dbReference type="InterPro" id="IPR037026">
    <property type="entry name" value="Vgr_OB-fold_dom_sf"/>
</dbReference>
<dbReference type="EMBL" id="RAXU01000010">
    <property type="protein sequence ID" value="RKG33395.1"/>
    <property type="molecule type" value="Genomic_DNA"/>
</dbReference>
<evidence type="ECO:0000313" key="4">
    <source>
        <dbReference type="EMBL" id="RKG33395.1"/>
    </source>
</evidence>
<dbReference type="Gene3D" id="6.20.150.10">
    <property type="match status" value="1"/>
</dbReference>
<dbReference type="Pfam" id="PF04717">
    <property type="entry name" value="Phage_base_V"/>
    <property type="match status" value="1"/>
</dbReference>
<feature type="region of interest" description="Disordered" evidence="1">
    <location>
        <begin position="174"/>
        <end position="200"/>
    </location>
</feature>
<accession>A0A3A8EFP1</accession>
<organism evidence="4 5">
    <name type="scientific">Acinetobacter guerrae</name>
    <dbReference type="NCBI Taxonomy" id="1843371"/>
    <lineage>
        <taxon>Bacteria</taxon>
        <taxon>Pseudomonadati</taxon>
        <taxon>Pseudomonadota</taxon>
        <taxon>Gammaproteobacteria</taxon>
        <taxon>Moraxellales</taxon>
        <taxon>Moraxellaceae</taxon>
        <taxon>Acinetobacter</taxon>
    </lineage>
</organism>
<dbReference type="InterPro" id="IPR006531">
    <property type="entry name" value="Gp5/Vgr_OB"/>
</dbReference>
<feature type="domain" description="Phage spike trimer" evidence="3">
    <location>
        <begin position="135"/>
        <end position="175"/>
    </location>
</feature>
<protein>
    <submittedName>
        <fullName evidence="4">Phage baseplate assembly protein V</fullName>
    </submittedName>
</protein>
<proteinExistence type="predicted"/>
<dbReference type="Pfam" id="PF18715">
    <property type="entry name" value="Phage_spike"/>
    <property type="match status" value="1"/>
</dbReference>
<dbReference type="NCBIfam" id="TIGR01644">
    <property type="entry name" value="phage_P2_V"/>
    <property type="match status" value="1"/>
</dbReference>
<dbReference type="AlphaFoldDB" id="A0A3A8EFP1"/>
<evidence type="ECO:0000256" key="1">
    <source>
        <dbReference type="SAM" id="MobiDB-lite"/>
    </source>
</evidence>
<dbReference type="RefSeq" id="WP_120370259.1">
    <property type="nucleotide sequence ID" value="NZ_RAXU01000010.1"/>
</dbReference>
<dbReference type="InterPro" id="IPR013046">
    <property type="entry name" value="GpV/Gp45"/>
</dbReference>
<reference evidence="4 5" key="1">
    <citation type="submission" date="2018-09" db="EMBL/GenBank/DDBJ databases">
        <title>The draft genome of Acinetobacter spp. strains.</title>
        <authorList>
            <person name="Qin J."/>
            <person name="Feng Y."/>
            <person name="Zong Z."/>
        </authorList>
    </citation>
    <scope>NUCLEOTIDE SEQUENCE [LARGE SCALE GENOMIC DNA]</scope>
    <source>
        <strain evidence="4 5">WCHAc060096</strain>
    </source>
</reference>
<feature type="compositionally biased region" description="Gly residues" evidence="1">
    <location>
        <begin position="190"/>
        <end position="200"/>
    </location>
</feature>
<keyword evidence="5" id="KW-1185">Reference proteome</keyword>
<comment type="caution">
    <text evidence="4">The sequence shown here is derived from an EMBL/GenBank/DDBJ whole genome shotgun (WGS) entry which is preliminary data.</text>
</comment>
<dbReference type="Gene3D" id="2.40.50.230">
    <property type="entry name" value="Gp5 N-terminal domain"/>
    <property type="match status" value="1"/>
</dbReference>
<dbReference type="Proteomes" id="UP000269001">
    <property type="component" value="Unassembled WGS sequence"/>
</dbReference>
<name>A0A3A8EFP1_9GAMM</name>
<sequence>MSAYAAAQTDRIVGNLIRFGRIDSVDYESGTATVDFDGEIIEGLVWAVPRAGDDREYHAPSKDEQVCVLSQSGDLAQGVIAFSISQERFPNAGTDQNPKTIYADGTVIEYNKQSHTLLIDASQSSGHVIIKCSSATVDCPDSTFTGNVTVGGSLNVAGSSKMSGNVEFTGGSVKHGGKEIGSSHKHSGVQTGGGDTQGVV</sequence>
<gene>
    <name evidence="4" type="ORF">D7V21_09480</name>
</gene>
<evidence type="ECO:0000259" key="2">
    <source>
        <dbReference type="Pfam" id="PF04717"/>
    </source>
</evidence>